<dbReference type="SUPFAM" id="SSF56112">
    <property type="entry name" value="Protein kinase-like (PK-like)"/>
    <property type="match status" value="1"/>
</dbReference>
<keyword evidence="2" id="KW-0418">Kinase</keyword>
<dbReference type="PANTHER" id="PTHR44167">
    <property type="entry name" value="OVARIAN-SPECIFIC SERINE/THREONINE-PROTEIN KINASE LOK-RELATED"/>
    <property type="match status" value="1"/>
</dbReference>
<comment type="caution">
    <text evidence="2">The sequence shown here is derived from an EMBL/GenBank/DDBJ whole genome shotgun (WGS) entry which is preliminary data.</text>
</comment>
<dbReference type="EMBL" id="PJNH01000003">
    <property type="protein sequence ID" value="PKR77515.1"/>
    <property type="molecule type" value="Genomic_DNA"/>
</dbReference>
<dbReference type="Pfam" id="PF00069">
    <property type="entry name" value="Pkinase"/>
    <property type="match status" value="1"/>
</dbReference>
<dbReference type="RefSeq" id="WP_101332343.1">
    <property type="nucleotide sequence ID" value="NZ_PJNH01000003.1"/>
</dbReference>
<accession>A0A2I0QT37</accession>
<dbReference type="OrthoDB" id="583109at2"/>
<dbReference type="GO" id="GO:0004674">
    <property type="term" value="F:protein serine/threonine kinase activity"/>
    <property type="evidence" value="ECO:0007669"/>
    <property type="project" value="UniProtKB-KW"/>
</dbReference>
<dbReference type="PANTHER" id="PTHR44167:SF24">
    <property type="entry name" value="SERINE_THREONINE-PROTEIN KINASE CHK2"/>
    <property type="match status" value="1"/>
</dbReference>
<dbReference type="PROSITE" id="PS50011">
    <property type="entry name" value="PROTEIN_KINASE_DOM"/>
    <property type="match status" value="1"/>
</dbReference>
<keyword evidence="3" id="KW-1185">Reference proteome</keyword>
<evidence type="ECO:0000313" key="3">
    <source>
        <dbReference type="Proteomes" id="UP000243524"/>
    </source>
</evidence>
<feature type="domain" description="Protein kinase" evidence="1">
    <location>
        <begin position="26"/>
        <end position="308"/>
    </location>
</feature>
<evidence type="ECO:0000313" key="2">
    <source>
        <dbReference type="EMBL" id="PKR77515.1"/>
    </source>
</evidence>
<dbReference type="Gene3D" id="1.10.510.10">
    <property type="entry name" value="Transferase(Phosphotransferase) domain 1"/>
    <property type="match status" value="1"/>
</dbReference>
<dbReference type="AlphaFoldDB" id="A0A2I0QT37"/>
<organism evidence="2 3">
    <name type="scientific">Halalkalibacillus sediminis</name>
    <dbReference type="NCBI Taxonomy" id="2018042"/>
    <lineage>
        <taxon>Bacteria</taxon>
        <taxon>Bacillati</taxon>
        <taxon>Bacillota</taxon>
        <taxon>Bacilli</taxon>
        <taxon>Bacillales</taxon>
        <taxon>Bacillaceae</taxon>
        <taxon>Halalkalibacillus</taxon>
    </lineage>
</organism>
<reference evidence="2 3" key="1">
    <citation type="submission" date="2017-06" db="EMBL/GenBank/DDBJ databases">
        <title>the draft geome sequence of Illustriluteabacillus marina B3227.</title>
        <authorList>
            <person name="He R.-H."/>
            <person name="Du Z.-J."/>
        </authorList>
    </citation>
    <scope>NUCLEOTIDE SEQUENCE [LARGE SCALE GENOMIC DNA]</scope>
    <source>
        <strain evidence="2 3">B3227</strain>
    </source>
</reference>
<dbReference type="SMART" id="SM00220">
    <property type="entry name" value="S_TKc"/>
    <property type="match status" value="1"/>
</dbReference>
<dbReference type="Proteomes" id="UP000243524">
    <property type="component" value="Unassembled WGS sequence"/>
</dbReference>
<dbReference type="InterPro" id="IPR000719">
    <property type="entry name" value="Prot_kinase_dom"/>
</dbReference>
<keyword evidence="2" id="KW-0808">Transferase</keyword>
<keyword evidence="2" id="KW-0723">Serine/threonine-protein kinase</keyword>
<gene>
    <name evidence="2" type="ORF">CEY16_12390</name>
</gene>
<proteinExistence type="predicted"/>
<dbReference type="GO" id="GO:0005524">
    <property type="term" value="F:ATP binding"/>
    <property type="evidence" value="ECO:0007669"/>
    <property type="project" value="InterPro"/>
</dbReference>
<sequence length="308" mass="35364">MKSSINPTVHLSKKQVIVGKWHKQKYEIIQKLGEGSRGSIYLAKYNRGTVALKISAESSVVTAEVNVLKKLNNVQGVQLGPLLLDVDDMQLRPHESYSFYVMEYIDGVPVRQWLDSKGFGQIGIIGSQLLFQLYHLHLQGYVFGDLKLDNMLVERSTGKLRLLDMGGVTQKGRLVREYTSQYDRGYWGKGSRKAEESYDLFAFVVCMLHLDSSLTIEKRKNQDISYWVQQSRRLRIFHKVFENAVNGKYSNAKEMKVDFDNAIKNQASKSRKKSPSKKVDRPNHNELWTLSSIISVHVLILYYLVQNI</sequence>
<name>A0A2I0QT37_9BACI</name>
<evidence type="ECO:0000259" key="1">
    <source>
        <dbReference type="PROSITE" id="PS50011"/>
    </source>
</evidence>
<protein>
    <submittedName>
        <fullName evidence="2">Serine/threonine protein kinase</fullName>
    </submittedName>
</protein>
<dbReference type="InterPro" id="IPR011009">
    <property type="entry name" value="Kinase-like_dom_sf"/>
</dbReference>